<feature type="compositionally biased region" description="Basic residues" evidence="1">
    <location>
        <begin position="10"/>
        <end position="20"/>
    </location>
</feature>
<comment type="caution">
    <text evidence="2">The sequence shown here is derived from an EMBL/GenBank/DDBJ whole genome shotgun (WGS) entry which is preliminary data.</text>
</comment>
<organism evidence="2 3">
    <name type="scientific">Stylosanthes scabra</name>
    <dbReference type="NCBI Taxonomy" id="79078"/>
    <lineage>
        <taxon>Eukaryota</taxon>
        <taxon>Viridiplantae</taxon>
        <taxon>Streptophyta</taxon>
        <taxon>Embryophyta</taxon>
        <taxon>Tracheophyta</taxon>
        <taxon>Spermatophyta</taxon>
        <taxon>Magnoliopsida</taxon>
        <taxon>eudicotyledons</taxon>
        <taxon>Gunneridae</taxon>
        <taxon>Pentapetalae</taxon>
        <taxon>rosids</taxon>
        <taxon>fabids</taxon>
        <taxon>Fabales</taxon>
        <taxon>Fabaceae</taxon>
        <taxon>Papilionoideae</taxon>
        <taxon>50 kb inversion clade</taxon>
        <taxon>dalbergioids sensu lato</taxon>
        <taxon>Dalbergieae</taxon>
        <taxon>Pterocarpus clade</taxon>
        <taxon>Stylosanthes</taxon>
    </lineage>
</organism>
<accession>A0ABU6TMH3</accession>
<protein>
    <submittedName>
        <fullName evidence="2">Uncharacterized protein</fullName>
    </submittedName>
</protein>
<dbReference type="EMBL" id="JASCZI010091294">
    <property type="protein sequence ID" value="MED6149817.1"/>
    <property type="molecule type" value="Genomic_DNA"/>
</dbReference>
<name>A0ABU6TMH3_9FABA</name>
<evidence type="ECO:0000313" key="2">
    <source>
        <dbReference type="EMBL" id="MED6149817.1"/>
    </source>
</evidence>
<feature type="compositionally biased region" description="Acidic residues" evidence="1">
    <location>
        <begin position="79"/>
        <end position="90"/>
    </location>
</feature>
<evidence type="ECO:0000256" key="1">
    <source>
        <dbReference type="SAM" id="MobiDB-lite"/>
    </source>
</evidence>
<evidence type="ECO:0000313" key="3">
    <source>
        <dbReference type="Proteomes" id="UP001341840"/>
    </source>
</evidence>
<sequence>MARDGGRGRGSGRGRGRPRKNTGIPLDLRTTPPTPTTTATTSTPSLSASQGPPIHMIPTPGGRVHSTEPGGPSVAPTDTDGDGDDEDEEASVASDTRPLLRWDGKDWYLFVILKGTEQITTVFKSCYKWYVPHFHLAPEEAINTWWDEWKKAFRFWKGESEKMHDAWLARAAKRLRELFHGIREKGYPSDWISDDIFKQLKE</sequence>
<gene>
    <name evidence="2" type="ORF">PIB30_066267</name>
</gene>
<proteinExistence type="predicted"/>
<feature type="region of interest" description="Disordered" evidence="1">
    <location>
        <begin position="1"/>
        <end position="96"/>
    </location>
</feature>
<dbReference type="Proteomes" id="UP001341840">
    <property type="component" value="Unassembled WGS sequence"/>
</dbReference>
<feature type="compositionally biased region" description="Low complexity" evidence="1">
    <location>
        <begin position="36"/>
        <end position="49"/>
    </location>
</feature>
<reference evidence="2 3" key="1">
    <citation type="journal article" date="2023" name="Plants (Basel)">
        <title>Bridging the Gap: Combining Genomics and Transcriptomics Approaches to Understand Stylosanthes scabra, an Orphan Legume from the Brazilian Caatinga.</title>
        <authorList>
            <person name="Ferreira-Neto J.R.C."/>
            <person name="da Silva M.D."/>
            <person name="Binneck E."/>
            <person name="de Melo N.F."/>
            <person name="da Silva R.H."/>
            <person name="de Melo A.L.T.M."/>
            <person name="Pandolfi V."/>
            <person name="Bustamante F.O."/>
            <person name="Brasileiro-Vidal A.C."/>
            <person name="Benko-Iseppon A.M."/>
        </authorList>
    </citation>
    <scope>NUCLEOTIDE SEQUENCE [LARGE SCALE GENOMIC DNA]</scope>
    <source>
        <tissue evidence="2">Leaves</tissue>
    </source>
</reference>
<keyword evidence="3" id="KW-1185">Reference proteome</keyword>